<keyword evidence="2" id="KW-1185">Reference proteome</keyword>
<evidence type="ECO:0000313" key="1">
    <source>
        <dbReference type="EMBL" id="MBM9620573.1"/>
    </source>
</evidence>
<sequence>MPDRLRDRISDALALLNGARTLRCPFPTCTVRIRYRAITPAEAERLTVLAADHTRHGTKH</sequence>
<comment type="caution">
    <text evidence="1">The sequence shown here is derived from an EMBL/GenBank/DDBJ whole genome shotgun (WGS) entry which is preliminary data.</text>
</comment>
<dbReference type="RefSeq" id="WP_205374551.1">
    <property type="nucleotide sequence ID" value="NZ_JAFEJA010000001.1"/>
</dbReference>
<reference evidence="1 2" key="1">
    <citation type="journal article" date="2016" name="Arch. Microbiol.">
        <title>Streptomyces zhihengii sp. nov., isolated from rhizospheric soil of Psammosilene tunicoides.</title>
        <authorList>
            <person name="Huang M.J."/>
            <person name="Fei J.J."/>
            <person name="Salam N."/>
            <person name="Kim C.J."/>
            <person name="Hozzein W.N."/>
            <person name="Xiao M."/>
            <person name="Huang H.Q."/>
            <person name="Li W.J."/>
        </authorList>
    </citation>
    <scope>NUCLEOTIDE SEQUENCE [LARGE SCALE GENOMIC DNA]</scope>
    <source>
        <strain evidence="1 2">YIM T102</strain>
    </source>
</reference>
<dbReference type="Proteomes" id="UP000664109">
    <property type="component" value="Unassembled WGS sequence"/>
</dbReference>
<dbReference type="EMBL" id="JAFEJA010000001">
    <property type="protein sequence ID" value="MBM9620573.1"/>
    <property type="molecule type" value="Genomic_DNA"/>
</dbReference>
<name>A0ABS2UT20_9ACTN</name>
<gene>
    <name evidence="1" type="ORF">JE024_17850</name>
</gene>
<protein>
    <submittedName>
        <fullName evidence="1">Uncharacterized protein</fullName>
    </submittedName>
</protein>
<evidence type="ECO:0000313" key="2">
    <source>
        <dbReference type="Proteomes" id="UP000664109"/>
    </source>
</evidence>
<proteinExistence type="predicted"/>
<accession>A0ABS2UT20</accession>
<organism evidence="1 2">
    <name type="scientific">Streptomyces zhihengii</name>
    <dbReference type="NCBI Taxonomy" id="1818004"/>
    <lineage>
        <taxon>Bacteria</taxon>
        <taxon>Bacillati</taxon>
        <taxon>Actinomycetota</taxon>
        <taxon>Actinomycetes</taxon>
        <taxon>Kitasatosporales</taxon>
        <taxon>Streptomycetaceae</taxon>
        <taxon>Streptomyces</taxon>
    </lineage>
</organism>